<protein>
    <submittedName>
        <fullName evidence="1 2">Uncharacterized protein</fullName>
    </submittedName>
</protein>
<keyword evidence="3" id="KW-1185">Reference proteome</keyword>
<reference evidence="1 3" key="1">
    <citation type="journal article" date="2014" name="BMC Genomics">
        <title>Genome sequence of Anopheles sinensis provides insight into genetics basis of mosquito competence for malaria parasites.</title>
        <authorList>
            <person name="Zhou D."/>
            <person name="Zhang D."/>
            <person name="Ding G."/>
            <person name="Shi L."/>
            <person name="Hou Q."/>
            <person name="Ye Y."/>
            <person name="Xu Y."/>
            <person name="Zhou H."/>
            <person name="Xiong C."/>
            <person name="Li S."/>
            <person name="Yu J."/>
            <person name="Hong S."/>
            <person name="Yu X."/>
            <person name="Zou P."/>
            <person name="Chen C."/>
            <person name="Chang X."/>
            <person name="Wang W."/>
            <person name="Lv Y."/>
            <person name="Sun Y."/>
            <person name="Ma L."/>
            <person name="Shen B."/>
            <person name="Zhu C."/>
        </authorList>
    </citation>
    <scope>NUCLEOTIDE SEQUENCE [LARGE SCALE GENOMIC DNA]</scope>
</reference>
<dbReference type="EMBL" id="ATLV01024184">
    <property type="status" value="NOT_ANNOTATED_CDS"/>
    <property type="molecule type" value="Genomic_DNA"/>
</dbReference>
<organism evidence="1">
    <name type="scientific">Anopheles sinensis</name>
    <name type="common">Mosquito</name>
    <dbReference type="NCBI Taxonomy" id="74873"/>
    <lineage>
        <taxon>Eukaryota</taxon>
        <taxon>Metazoa</taxon>
        <taxon>Ecdysozoa</taxon>
        <taxon>Arthropoda</taxon>
        <taxon>Hexapoda</taxon>
        <taxon>Insecta</taxon>
        <taxon>Pterygota</taxon>
        <taxon>Neoptera</taxon>
        <taxon>Endopterygota</taxon>
        <taxon>Diptera</taxon>
        <taxon>Nematocera</taxon>
        <taxon>Culicoidea</taxon>
        <taxon>Culicidae</taxon>
        <taxon>Anophelinae</taxon>
        <taxon>Anopheles</taxon>
    </lineage>
</organism>
<proteinExistence type="predicted"/>
<evidence type="ECO:0000313" key="1">
    <source>
        <dbReference type="EMBL" id="KFB50949.1"/>
    </source>
</evidence>
<name>A0A084WL55_ANOSI</name>
<accession>A0A084WL55</accession>
<dbReference type="VEuPathDB" id="VectorBase:ASIC018990"/>
<dbReference type="EMBL" id="KE525350">
    <property type="protein sequence ID" value="KFB50949.1"/>
    <property type="molecule type" value="Genomic_DNA"/>
</dbReference>
<evidence type="ECO:0000313" key="2">
    <source>
        <dbReference type="EnsemblMetazoa" id="ASIC018990-PA"/>
    </source>
</evidence>
<evidence type="ECO:0000313" key="3">
    <source>
        <dbReference type="Proteomes" id="UP000030765"/>
    </source>
</evidence>
<sequence length="52" mass="5519">MACREQTFAVIQCRTWMMMATMVGDDGMVANDAVALACMTVASTSCNPPCPS</sequence>
<dbReference type="AlphaFoldDB" id="A0A084WL55"/>
<reference evidence="2" key="2">
    <citation type="submission" date="2020-05" db="UniProtKB">
        <authorList>
            <consortium name="EnsemblMetazoa"/>
        </authorList>
    </citation>
    <scope>IDENTIFICATION</scope>
</reference>
<dbReference type="EnsemblMetazoa" id="ASIC018990-RA">
    <property type="protein sequence ID" value="ASIC018990-PA"/>
    <property type="gene ID" value="ASIC018990"/>
</dbReference>
<dbReference type="Proteomes" id="UP000030765">
    <property type="component" value="Unassembled WGS sequence"/>
</dbReference>
<gene>
    <name evidence="1" type="ORF">ZHAS_00018990</name>
</gene>